<evidence type="ECO:0000256" key="1">
    <source>
        <dbReference type="ARBA" id="ARBA00022441"/>
    </source>
</evidence>
<evidence type="ECO:0000313" key="4">
    <source>
        <dbReference type="EMBL" id="KPA79326.1"/>
    </source>
</evidence>
<dbReference type="Proteomes" id="UP000037923">
    <property type="component" value="Unassembled WGS sequence"/>
</dbReference>
<dbReference type="InterPro" id="IPR015915">
    <property type="entry name" value="Kelch-typ_b-propeller"/>
</dbReference>
<dbReference type="GeneID" id="26906069"/>
<dbReference type="Pfam" id="PF24681">
    <property type="entry name" value="Kelch_KLHDC2_KLHL20_DRC7"/>
    <property type="match status" value="1"/>
</dbReference>
<dbReference type="PANTHER" id="PTHR23244">
    <property type="entry name" value="KELCH REPEAT DOMAIN"/>
    <property type="match status" value="1"/>
</dbReference>
<dbReference type="RefSeq" id="XP_015657765.1">
    <property type="nucleotide sequence ID" value="XM_015803940.1"/>
</dbReference>
<dbReference type="PANTHER" id="PTHR23244:SF498">
    <property type="entry name" value="C2 DOMAIN-CONTAINING PROTEIN"/>
    <property type="match status" value="1"/>
</dbReference>
<reference evidence="4 5" key="1">
    <citation type="submission" date="2015-07" db="EMBL/GenBank/DDBJ databases">
        <title>High-quality genome of monoxenous trypanosomatid Leptomonas pyrrhocoris.</title>
        <authorList>
            <person name="Flegontov P."/>
            <person name="Butenko A."/>
            <person name="Firsov S."/>
            <person name="Vlcek C."/>
            <person name="Logacheva M.D."/>
            <person name="Field M."/>
            <person name="Filatov D."/>
            <person name="Flegontova O."/>
            <person name="Gerasimov E."/>
            <person name="Jackson A.P."/>
            <person name="Kelly S."/>
            <person name="Opperdoes F."/>
            <person name="O'Reilly A."/>
            <person name="Votypka J."/>
            <person name="Yurchenko V."/>
            <person name="Lukes J."/>
        </authorList>
    </citation>
    <scope>NUCLEOTIDE SEQUENCE [LARGE SCALE GENOMIC DNA]</scope>
    <source>
        <strain evidence="4">H10</strain>
    </source>
</reference>
<evidence type="ECO:0000259" key="3">
    <source>
        <dbReference type="Pfam" id="PF24981"/>
    </source>
</evidence>
<proteinExistence type="predicted"/>
<feature type="domain" description="Attractin/MKLN-like beta-propeller" evidence="3">
    <location>
        <begin position="11"/>
        <end position="99"/>
    </location>
</feature>
<dbReference type="AlphaFoldDB" id="A0A0M9FZX8"/>
<sequence>MPRPTPPLRHWTLVDCPPESSPLGRIGHSFCANADGSKAYVYGGVNDSDSVSNYLDDLWQYDVFKKQWQKIELTGEKQHPRAFHTAVWYGHLMYIFGGCNGRGRFNKLFSISETGDCHPVLVRGLYPPTTRYCHSAVVFEGTMFVFGGKCGGRNSNKRLQDLYRCRLSDPEWAQCEQHGEVPPLRSAHTAMTYERKMIVFGGRNSAGECCEDFFLYSFDTSMWRRIDVTNAPVFGRARNSAVVHYGNIIVFGGWNGKKKLNDLFVYNVEANTFEPVYDIEREYPARRECHVAVVCRNTMVVFGGRFRGKFMNDTTELYLGGKTGVDSMRDWLIAAYPTLAGLNNHLPLQHCAALCAHKEYVMASPNAS</sequence>
<evidence type="ECO:0000256" key="2">
    <source>
        <dbReference type="ARBA" id="ARBA00022737"/>
    </source>
</evidence>
<gene>
    <name evidence="4" type="ORF">ABB37_05779</name>
</gene>
<organism evidence="4 5">
    <name type="scientific">Leptomonas pyrrhocoris</name>
    <name type="common">Firebug parasite</name>
    <dbReference type="NCBI Taxonomy" id="157538"/>
    <lineage>
        <taxon>Eukaryota</taxon>
        <taxon>Discoba</taxon>
        <taxon>Euglenozoa</taxon>
        <taxon>Kinetoplastea</taxon>
        <taxon>Metakinetoplastina</taxon>
        <taxon>Trypanosomatida</taxon>
        <taxon>Trypanosomatidae</taxon>
        <taxon>Leishmaniinae</taxon>
        <taxon>Leptomonas</taxon>
    </lineage>
</organism>
<dbReference type="OMA" id="SQETYVF"/>
<dbReference type="Pfam" id="PF24981">
    <property type="entry name" value="Beta-prop_ATRN-LZTR1"/>
    <property type="match status" value="1"/>
</dbReference>
<dbReference type="InterPro" id="IPR056737">
    <property type="entry name" value="Beta-prop_ATRN-MKLN-like"/>
</dbReference>
<protein>
    <recommendedName>
        <fullName evidence="3">Attractin/MKLN-like beta-propeller domain-containing protein</fullName>
    </recommendedName>
</protein>
<evidence type="ECO:0000313" key="5">
    <source>
        <dbReference type="Proteomes" id="UP000037923"/>
    </source>
</evidence>
<dbReference type="Gene3D" id="2.120.10.80">
    <property type="entry name" value="Kelch-type beta propeller"/>
    <property type="match status" value="2"/>
</dbReference>
<dbReference type="EMBL" id="LGTL01000011">
    <property type="protein sequence ID" value="KPA79326.1"/>
    <property type="molecule type" value="Genomic_DNA"/>
</dbReference>
<comment type="caution">
    <text evidence="4">The sequence shown here is derived from an EMBL/GenBank/DDBJ whole genome shotgun (WGS) entry which is preliminary data.</text>
</comment>
<keyword evidence="1" id="KW-0880">Kelch repeat</keyword>
<keyword evidence="2" id="KW-0677">Repeat</keyword>
<keyword evidence="5" id="KW-1185">Reference proteome</keyword>
<accession>A0A0M9FZX8</accession>
<dbReference type="VEuPathDB" id="TriTrypDB:LpyrH10_11_2440"/>
<name>A0A0M9FZX8_LEPPY</name>
<dbReference type="SUPFAM" id="SSF117281">
    <property type="entry name" value="Kelch motif"/>
    <property type="match status" value="1"/>
</dbReference>
<dbReference type="OrthoDB" id="10250130at2759"/>